<keyword evidence="9" id="KW-0408">Iron</keyword>
<dbReference type="OrthoDB" id="5290748at2"/>
<dbReference type="InterPro" id="IPR036895">
    <property type="entry name" value="Uracil-DNA_glycosylase-like_sf"/>
</dbReference>
<evidence type="ECO:0000313" key="14">
    <source>
        <dbReference type="Proteomes" id="UP000195667"/>
    </source>
</evidence>
<reference evidence="14" key="1">
    <citation type="submission" date="2017-02" db="EMBL/GenBank/DDBJ databases">
        <authorList>
            <person name="Daims H."/>
        </authorList>
    </citation>
    <scope>NUCLEOTIDE SEQUENCE [LARGE SCALE GENOMIC DNA]</scope>
</reference>
<dbReference type="SMART" id="SM00987">
    <property type="entry name" value="UreE_C"/>
    <property type="match status" value="1"/>
</dbReference>
<dbReference type="PANTHER" id="PTHR33693:SF1">
    <property type="entry name" value="TYPE-4 URACIL-DNA GLYCOSYLASE"/>
    <property type="match status" value="1"/>
</dbReference>
<evidence type="ECO:0000256" key="5">
    <source>
        <dbReference type="ARBA" id="ARBA00022485"/>
    </source>
</evidence>
<dbReference type="InterPro" id="IPR005273">
    <property type="entry name" value="Ura-DNA_glyco_family4"/>
</dbReference>
<dbReference type="GO" id="GO:0046872">
    <property type="term" value="F:metal ion binding"/>
    <property type="evidence" value="ECO:0007669"/>
    <property type="project" value="UniProtKB-KW"/>
</dbReference>
<evidence type="ECO:0000256" key="11">
    <source>
        <dbReference type="ARBA" id="ARBA00023204"/>
    </source>
</evidence>
<dbReference type="GO" id="GO:0051539">
    <property type="term" value="F:4 iron, 4 sulfur cluster binding"/>
    <property type="evidence" value="ECO:0007669"/>
    <property type="project" value="UniProtKB-KW"/>
</dbReference>
<dbReference type="InterPro" id="IPR051536">
    <property type="entry name" value="UDG_Type-4/5"/>
</dbReference>
<comment type="similarity">
    <text evidence="2">Belongs to the uracil-DNA glycosylase (UDG) superfamily. Type 4 (UDGa) family.</text>
</comment>
<dbReference type="EC" id="3.2.2.27" evidence="3"/>
<dbReference type="RefSeq" id="WP_087143247.1">
    <property type="nucleotide sequence ID" value="NZ_FUKI01000098.1"/>
</dbReference>
<evidence type="ECO:0000256" key="3">
    <source>
        <dbReference type="ARBA" id="ARBA00012030"/>
    </source>
</evidence>
<dbReference type="Pfam" id="PF03167">
    <property type="entry name" value="UDG"/>
    <property type="match status" value="1"/>
</dbReference>
<dbReference type="GO" id="GO:0004844">
    <property type="term" value="F:uracil DNA N-glycosylase activity"/>
    <property type="evidence" value="ECO:0007669"/>
    <property type="project" value="UniProtKB-EC"/>
</dbReference>
<dbReference type="NCBIfam" id="TIGR00758">
    <property type="entry name" value="UDG_fam4"/>
    <property type="match status" value="1"/>
</dbReference>
<keyword evidence="8" id="KW-0378">Hydrolase</keyword>
<dbReference type="GO" id="GO:0006281">
    <property type="term" value="P:DNA repair"/>
    <property type="evidence" value="ECO:0007669"/>
    <property type="project" value="UniProtKB-KW"/>
</dbReference>
<evidence type="ECO:0000256" key="4">
    <source>
        <dbReference type="ARBA" id="ARBA00019403"/>
    </source>
</evidence>
<evidence type="ECO:0000256" key="7">
    <source>
        <dbReference type="ARBA" id="ARBA00022763"/>
    </source>
</evidence>
<dbReference type="SMART" id="SM00986">
    <property type="entry name" value="UDG"/>
    <property type="match status" value="1"/>
</dbReference>
<dbReference type="InterPro" id="IPR005122">
    <property type="entry name" value="Uracil-DNA_glycosylase-like"/>
</dbReference>
<accession>A0A1R4H7G9</accession>
<dbReference type="Gene3D" id="3.40.470.10">
    <property type="entry name" value="Uracil-DNA glycosylase-like domain"/>
    <property type="match status" value="1"/>
</dbReference>
<dbReference type="SUPFAM" id="SSF52141">
    <property type="entry name" value="Uracil-DNA glycosylase-like"/>
    <property type="match status" value="1"/>
</dbReference>
<gene>
    <name evidence="13" type="ORF">CRENPOLYSF1_240040</name>
</gene>
<name>A0A1R4H7G9_9GAMM</name>
<keyword evidence="7" id="KW-0227">DNA damage</keyword>
<keyword evidence="11" id="KW-0234">DNA repair</keyword>
<organism evidence="13 14">
    <name type="scientific">Crenothrix polyspora</name>
    <dbReference type="NCBI Taxonomy" id="360316"/>
    <lineage>
        <taxon>Bacteria</taxon>
        <taxon>Pseudomonadati</taxon>
        <taxon>Pseudomonadota</taxon>
        <taxon>Gammaproteobacteria</taxon>
        <taxon>Methylococcales</taxon>
        <taxon>Crenotrichaceae</taxon>
        <taxon>Crenothrix</taxon>
    </lineage>
</organism>
<sequence>MDNSIRLHYLQALGVDVWLPKTSLIDTPIAAIVEQFIPAINDNWDALQAEVTDCKHCVLCETRTQTVFGSGNKNAEWMIIGDAPGQHEDAQGLSFVDSAGQLLTEMLRAIGLSRDAVFITNIVKCRPPNDRKPHVDELESCHQYLLRQYALVQPKIILVLGALAAQTLLKVDVPISELRGKVHAFNKSPVIVVYHPAYLLRAPSEKQKAWLDLQLAVRTLKDIKG</sequence>
<dbReference type="CDD" id="cd10030">
    <property type="entry name" value="UDG-F4_TTUDGA_SPO1dp_like"/>
    <property type="match status" value="1"/>
</dbReference>
<dbReference type="AlphaFoldDB" id="A0A1R4H7G9"/>
<evidence type="ECO:0000256" key="9">
    <source>
        <dbReference type="ARBA" id="ARBA00023004"/>
    </source>
</evidence>
<evidence type="ECO:0000256" key="6">
    <source>
        <dbReference type="ARBA" id="ARBA00022723"/>
    </source>
</evidence>
<evidence type="ECO:0000256" key="1">
    <source>
        <dbReference type="ARBA" id="ARBA00001400"/>
    </source>
</evidence>
<keyword evidence="14" id="KW-1185">Reference proteome</keyword>
<evidence type="ECO:0000313" key="13">
    <source>
        <dbReference type="EMBL" id="SJM92107.1"/>
    </source>
</evidence>
<evidence type="ECO:0000256" key="2">
    <source>
        <dbReference type="ARBA" id="ARBA00006521"/>
    </source>
</evidence>
<dbReference type="EMBL" id="FUKI01000098">
    <property type="protein sequence ID" value="SJM92107.1"/>
    <property type="molecule type" value="Genomic_DNA"/>
</dbReference>
<keyword evidence="5" id="KW-0004">4Fe-4S</keyword>
<keyword evidence="6" id="KW-0479">Metal-binding</keyword>
<proteinExistence type="inferred from homology"/>
<keyword evidence="10" id="KW-0411">Iron-sulfur</keyword>
<feature type="domain" description="Uracil-DNA glycosylase-like" evidence="12">
    <location>
        <begin position="68"/>
        <end position="214"/>
    </location>
</feature>
<dbReference type="Proteomes" id="UP000195667">
    <property type="component" value="Unassembled WGS sequence"/>
</dbReference>
<evidence type="ECO:0000256" key="8">
    <source>
        <dbReference type="ARBA" id="ARBA00022801"/>
    </source>
</evidence>
<evidence type="ECO:0000256" key="10">
    <source>
        <dbReference type="ARBA" id="ARBA00023014"/>
    </source>
</evidence>
<dbReference type="PANTHER" id="PTHR33693">
    <property type="entry name" value="TYPE-5 URACIL-DNA GLYCOSYLASE"/>
    <property type="match status" value="1"/>
</dbReference>
<protein>
    <recommendedName>
        <fullName evidence="4">Type-4 uracil-DNA glycosylase</fullName>
        <ecNumber evidence="3">3.2.2.27</ecNumber>
    </recommendedName>
</protein>
<comment type="catalytic activity">
    <reaction evidence="1">
        <text>Hydrolyzes single-stranded DNA or mismatched double-stranded DNA and polynucleotides, releasing free uracil.</text>
        <dbReference type="EC" id="3.2.2.27"/>
    </reaction>
</comment>
<evidence type="ECO:0000259" key="12">
    <source>
        <dbReference type="SMART" id="SM00986"/>
    </source>
</evidence>